<dbReference type="Gene3D" id="1.10.3720.10">
    <property type="entry name" value="MetI-like"/>
    <property type="match status" value="1"/>
</dbReference>
<evidence type="ECO:0000256" key="7">
    <source>
        <dbReference type="RuleBase" id="RU363032"/>
    </source>
</evidence>
<keyword evidence="10" id="KW-1185">Reference proteome</keyword>
<keyword evidence="3" id="KW-1003">Cell membrane</keyword>
<evidence type="ECO:0000256" key="1">
    <source>
        <dbReference type="ARBA" id="ARBA00004651"/>
    </source>
</evidence>
<feature type="transmembrane region" description="Helical" evidence="7">
    <location>
        <begin position="285"/>
        <end position="306"/>
    </location>
</feature>
<protein>
    <submittedName>
        <fullName evidence="9">Aldouronate transport system permease protein</fullName>
    </submittedName>
</protein>
<keyword evidence="5 7" id="KW-1133">Transmembrane helix</keyword>
<dbReference type="InterPro" id="IPR035906">
    <property type="entry name" value="MetI-like_sf"/>
</dbReference>
<evidence type="ECO:0000256" key="4">
    <source>
        <dbReference type="ARBA" id="ARBA00022692"/>
    </source>
</evidence>
<keyword evidence="4 7" id="KW-0812">Transmembrane</keyword>
<proteinExistence type="inferred from homology"/>
<evidence type="ECO:0000313" key="9">
    <source>
        <dbReference type="EMBL" id="MDQ0644508.1"/>
    </source>
</evidence>
<feature type="domain" description="ABC transmembrane type-1" evidence="8">
    <location>
        <begin position="99"/>
        <end position="298"/>
    </location>
</feature>
<comment type="subcellular location">
    <subcellularLocation>
        <location evidence="1 7">Cell membrane</location>
        <topology evidence="1 7">Multi-pass membrane protein</topology>
    </subcellularLocation>
</comment>
<feature type="transmembrane region" description="Helical" evidence="7">
    <location>
        <begin position="166"/>
        <end position="187"/>
    </location>
</feature>
<evidence type="ECO:0000256" key="2">
    <source>
        <dbReference type="ARBA" id="ARBA00022448"/>
    </source>
</evidence>
<evidence type="ECO:0000256" key="5">
    <source>
        <dbReference type="ARBA" id="ARBA00022989"/>
    </source>
</evidence>
<evidence type="ECO:0000259" key="8">
    <source>
        <dbReference type="PROSITE" id="PS50928"/>
    </source>
</evidence>
<gene>
    <name evidence="9" type="ORF">QFZ46_002668</name>
</gene>
<keyword evidence="6 7" id="KW-0472">Membrane</keyword>
<feature type="transmembrane region" description="Helical" evidence="7">
    <location>
        <begin position="103"/>
        <end position="122"/>
    </location>
</feature>
<evidence type="ECO:0000256" key="3">
    <source>
        <dbReference type="ARBA" id="ARBA00022475"/>
    </source>
</evidence>
<dbReference type="PROSITE" id="PS50928">
    <property type="entry name" value="ABC_TM1"/>
    <property type="match status" value="1"/>
</dbReference>
<sequence>MLKEAPDKASKKSRLSKSRNDFRPTRIKEPVVDRWFMAGVYILLTTFLLVVLLPLIYIVASSFSDPLAVSSGQVTFWPIDFTLEGYQRALSDSSILTGFGNSLFYTIVGTAISLVLTVAIAYPLSRQDFWGRRGITVFVVFTMLFAGGIIPMYLVVQNLGLLDTRWAIILPQAVGVWQVIIAVAFFRSSIPDELYEAAQLDGASDLRFLFSTVLPLSKPLLAVIALMYAIFQWNSYFDALLYLRDPDLFPLQLVLRNVLILNQAAPGLDAAAAMERQQLADLMKYSLIVISTVPVMLVYPFVARFFNKGILIGAVKG</sequence>
<evidence type="ECO:0000313" key="10">
    <source>
        <dbReference type="Proteomes" id="UP001239085"/>
    </source>
</evidence>
<dbReference type="InterPro" id="IPR000515">
    <property type="entry name" value="MetI-like"/>
</dbReference>
<comment type="caution">
    <text evidence="9">The sequence shown here is derived from an EMBL/GenBank/DDBJ whole genome shotgun (WGS) entry which is preliminary data.</text>
</comment>
<dbReference type="PANTHER" id="PTHR43744">
    <property type="entry name" value="ABC TRANSPORTER PERMEASE PROTEIN MG189-RELATED-RELATED"/>
    <property type="match status" value="1"/>
</dbReference>
<evidence type="ECO:0000256" key="6">
    <source>
        <dbReference type="ARBA" id="ARBA00023136"/>
    </source>
</evidence>
<feature type="transmembrane region" description="Helical" evidence="7">
    <location>
        <begin position="134"/>
        <end position="154"/>
    </location>
</feature>
<reference evidence="9 10" key="1">
    <citation type="submission" date="2023-07" db="EMBL/GenBank/DDBJ databases">
        <title>Comparative genomics of wheat-associated soil bacteria to identify genetic determinants of phenazine resistance.</title>
        <authorList>
            <person name="Mouncey N."/>
        </authorList>
    </citation>
    <scope>NUCLEOTIDE SEQUENCE [LARGE SCALE GENOMIC DNA]</scope>
    <source>
        <strain evidence="9 10">W2I7</strain>
    </source>
</reference>
<dbReference type="RefSeq" id="WP_307362303.1">
    <property type="nucleotide sequence ID" value="NZ_JAUSXK010000001.1"/>
</dbReference>
<dbReference type="EMBL" id="JAUSXK010000001">
    <property type="protein sequence ID" value="MDQ0644508.1"/>
    <property type="molecule type" value="Genomic_DNA"/>
</dbReference>
<dbReference type="PANTHER" id="PTHR43744:SF9">
    <property type="entry name" value="POLYGALACTURONAN_RHAMNOGALACTURONAN TRANSPORT SYSTEM PERMEASE PROTEIN YTCP"/>
    <property type="match status" value="1"/>
</dbReference>
<dbReference type="Proteomes" id="UP001239085">
    <property type="component" value="Unassembled WGS sequence"/>
</dbReference>
<dbReference type="Pfam" id="PF00528">
    <property type="entry name" value="BPD_transp_1"/>
    <property type="match status" value="1"/>
</dbReference>
<comment type="similarity">
    <text evidence="7">Belongs to the binding-protein-dependent transport system permease family.</text>
</comment>
<keyword evidence="2 7" id="KW-0813">Transport</keyword>
<organism evidence="9 10">
    <name type="scientific">Microbacterium murale</name>
    <dbReference type="NCBI Taxonomy" id="1081040"/>
    <lineage>
        <taxon>Bacteria</taxon>
        <taxon>Bacillati</taxon>
        <taxon>Actinomycetota</taxon>
        <taxon>Actinomycetes</taxon>
        <taxon>Micrococcales</taxon>
        <taxon>Microbacteriaceae</taxon>
        <taxon>Microbacterium</taxon>
    </lineage>
</organism>
<accession>A0ABU0PAY8</accession>
<dbReference type="SUPFAM" id="SSF161098">
    <property type="entry name" value="MetI-like"/>
    <property type="match status" value="1"/>
</dbReference>
<dbReference type="CDD" id="cd06261">
    <property type="entry name" value="TM_PBP2"/>
    <property type="match status" value="1"/>
</dbReference>
<name>A0ABU0PAY8_9MICO</name>
<feature type="transmembrane region" description="Helical" evidence="7">
    <location>
        <begin position="208"/>
        <end position="231"/>
    </location>
</feature>
<feature type="transmembrane region" description="Helical" evidence="7">
    <location>
        <begin position="35"/>
        <end position="60"/>
    </location>
</feature>